<evidence type="ECO:0000259" key="5">
    <source>
        <dbReference type="PROSITE" id="PS50977"/>
    </source>
</evidence>
<reference evidence="7" key="1">
    <citation type="journal article" date="2019" name="Int. J. Syst. Evol. Microbiol.">
        <title>The Global Catalogue of Microorganisms (GCM) 10K type strain sequencing project: providing services to taxonomists for standard genome sequencing and annotation.</title>
        <authorList>
            <consortium name="The Broad Institute Genomics Platform"/>
            <consortium name="The Broad Institute Genome Sequencing Center for Infectious Disease"/>
            <person name="Wu L."/>
            <person name="Ma J."/>
        </authorList>
    </citation>
    <scope>NUCLEOTIDE SEQUENCE [LARGE SCALE GENOMIC DNA]</scope>
    <source>
        <strain evidence="7">CGMCC 1.13587</strain>
    </source>
</reference>
<protein>
    <submittedName>
        <fullName evidence="6">TetR/AcrR family transcriptional regulator</fullName>
    </submittedName>
</protein>
<keyword evidence="3" id="KW-0804">Transcription</keyword>
<dbReference type="Proteomes" id="UP001596111">
    <property type="component" value="Unassembled WGS sequence"/>
</dbReference>
<organism evidence="6 7">
    <name type="scientific">Rhodanobacter terrae</name>
    <dbReference type="NCBI Taxonomy" id="418647"/>
    <lineage>
        <taxon>Bacteria</taxon>
        <taxon>Pseudomonadati</taxon>
        <taxon>Pseudomonadota</taxon>
        <taxon>Gammaproteobacteria</taxon>
        <taxon>Lysobacterales</taxon>
        <taxon>Rhodanobacteraceae</taxon>
        <taxon>Rhodanobacter</taxon>
    </lineage>
</organism>
<keyword evidence="2 4" id="KW-0238">DNA-binding</keyword>
<name>A0ABW0STY9_9GAMM</name>
<evidence type="ECO:0000256" key="3">
    <source>
        <dbReference type="ARBA" id="ARBA00023163"/>
    </source>
</evidence>
<evidence type="ECO:0000256" key="2">
    <source>
        <dbReference type="ARBA" id="ARBA00023125"/>
    </source>
</evidence>
<dbReference type="Gene3D" id="1.10.357.10">
    <property type="entry name" value="Tetracycline Repressor, domain 2"/>
    <property type="match status" value="1"/>
</dbReference>
<dbReference type="InterPro" id="IPR001647">
    <property type="entry name" value="HTH_TetR"/>
</dbReference>
<dbReference type="RefSeq" id="WP_377325024.1">
    <property type="nucleotide sequence ID" value="NZ_JBHSNG010000003.1"/>
</dbReference>
<dbReference type="Gene3D" id="1.10.10.60">
    <property type="entry name" value="Homeodomain-like"/>
    <property type="match status" value="1"/>
</dbReference>
<dbReference type="EMBL" id="JBHSNG010000003">
    <property type="protein sequence ID" value="MFC5580497.1"/>
    <property type="molecule type" value="Genomic_DNA"/>
</dbReference>
<evidence type="ECO:0000313" key="6">
    <source>
        <dbReference type="EMBL" id="MFC5580497.1"/>
    </source>
</evidence>
<dbReference type="SUPFAM" id="SSF48498">
    <property type="entry name" value="Tetracyclin repressor-like, C-terminal domain"/>
    <property type="match status" value="1"/>
</dbReference>
<gene>
    <name evidence="6" type="ORF">ACFPPB_05155</name>
</gene>
<dbReference type="InterPro" id="IPR011075">
    <property type="entry name" value="TetR_C"/>
</dbReference>
<feature type="domain" description="HTH tetR-type" evidence="5">
    <location>
        <begin position="15"/>
        <end position="75"/>
    </location>
</feature>
<dbReference type="PROSITE" id="PS50977">
    <property type="entry name" value="HTH_TETR_2"/>
    <property type="match status" value="1"/>
</dbReference>
<accession>A0ABW0STY9</accession>
<evidence type="ECO:0000256" key="1">
    <source>
        <dbReference type="ARBA" id="ARBA00023015"/>
    </source>
</evidence>
<comment type="caution">
    <text evidence="6">The sequence shown here is derived from an EMBL/GenBank/DDBJ whole genome shotgun (WGS) entry which is preliminary data.</text>
</comment>
<proteinExistence type="predicted"/>
<dbReference type="InterPro" id="IPR009057">
    <property type="entry name" value="Homeodomain-like_sf"/>
</dbReference>
<evidence type="ECO:0000256" key="4">
    <source>
        <dbReference type="PROSITE-ProRule" id="PRU00335"/>
    </source>
</evidence>
<feature type="DNA-binding region" description="H-T-H motif" evidence="4">
    <location>
        <begin position="38"/>
        <end position="57"/>
    </location>
</feature>
<dbReference type="SUPFAM" id="SSF46689">
    <property type="entry name" value="Homeodomain-like"/>
    <property type="match status" value="1"/>
</dbReference>
<dbReference type="Pfam" id="PF16925">
    <property type="entry name" value="TetR_C_13"/>
    <property type="match status" value="1"/>
</dbReference>
<evidence type="ECO:0000313" key="7">
    <source>
        <dbReference type="Proteomes" id="UP001596111"/>
    </source>
</evidence>
<dbReference type="PANTHER" id="PTHR47506">
    <property type="entry name" value="TRANSCRIPTIONAL REGULATORY PROTEIN"/>
    <property type="match status" value="1"/>
</dbReference>
<dbReference type="InterPro" id="IPR036271">
    <property type="entry name" value="Tet_transcr_reg_TetR-rel_C_sf"/>
</dbReference>
<keyword evidence="1" id="KW-0805">Transcription regulation</keyword>
<dbReference type="Pfam" id="PF00440">
    <property type="entry name" value="TetR_N"/>
    <property type="match status" value="1"/>
</dbReference>
<keyword evidence="7" id="KW-1185">Reference proteome</keyword>
<sequence length="204" mass="22276">MTTEALPAVPSGKRATTRDLILDHAYDLARHDGLEGLSIGTLAADVGMSKSGVFAHFGSREDLQLAVLDAGSRRFMANVLLPALKQPRGLPRLRAIVANWFEWSREHQSGCVLLSAASEYDGRDGALHDGVVQQQSGWRGELQKAIGQAVQQGHLHADTDVDQLAFEIYALMLGLHHDAGLFGFDKAGRLTTAALERLWRSWQP</sequence>
<dbReference type="PANTHER" id="PTHR47506:SF6">
    <property type="entry name" value="HTH-TYPE TRANSCRIPTIONAL REPRESSOR NEMR"/>
    <property type="match status" value="1"/>
</dbReference>